<proteinExistence type="predicted"/>
<dbReference type="eggNOG" id="COG4756">
    <property type="taxonomic scope" value="Bacteria"/>
</dbReference>
<keyword evidence="1" id="KW-1133">Transmembrane helix</keyword>
<feature type="transmembrane region" description="Helical" evidence="1">
    <location>
        <begin position="322"/>
        <end position="344"/>
    </location>
</feature>
<feature type="transmembrane region" description="Helical" evidence="1">
    <location>
        <begin position="57"/>
        <end position="75"/>
    </location>
</feature>
<keyword evidence="1" id="KW-0812">Transmembrane</keyword>
<feature type="transmembrane region" description="Helical" evidence="1">
    <location>
        <begin position="134"/>
        <end position="153"/>
    </location>
</feature>
<dbReference type="HOGENOM" id="CLU_822987_0_0_9"/>
<reference evidence="2 3" key="1">
    <citation type="submission" date="2010-12" db="EMBL/GenBank/DDBJ databases">
        <title>Complete sequence of Ethanoligenens harbinense YUAN-3.</title>
        <authorList>
            <person name="Lucas S."/>
            <person name="Copeland A."/>
            <person name="Lapidus A."/>
            <person name="Cheng J.-F."/>
            <person name="Bruce D."/>
            <person name="Goodwin L."/>
            <person name="Pitluck S."/>
            <person name="Chertkov O."/>
            <person name="Misra M."/>
            <person name="Detter J.C."/>
            <person name="Han C."/>
            <person name="Tapia R."/>
            <person name="Land M."/>
            <person name="Hauser L."/>
            <person name="Jeffries C."/>
            <person name="Kyrpides N."/>
            <person name="Ivanova N."/>
            <person name="Mikhailova N."/>
            <person name="Wang A."/>
            <person name="Mouttaki H."/>
            <person name="He Z."/>
            <person name="Zhou J."/>
            <person name="Hemme C.L."/>
            <person name="Woyke T."/>
        </authorList>
    </citation>
    <scope>NUCLEOTIDE SEQUENCE [LARGE SCALE GENOMIC DNA]</scope>
    <source>
        <strain evidence="3">DSM 18485 / JCM 12961 / CGMCC 1.5033 / YUAN-3</strain>
    </source>
</reference>
<dbReference type="Proteomes" id="UP000001551">
    <property type="component" value="Chromosome"/>
</dbReference>
<sequence length="346" mass="37719">MLLVLIILFILIAVLPLFVKQVEQNVEIFLLIMGIAAAAVSGMLTPAHLLLVFQDQFLYIITAAVFLVSLIFRVLEAHVKAFVNTLLDHLSLKLIVFLLVVCLGLISSIITAIIAALLLVEIVSILPLDNKSKVRVSVVSCFSIGLGAVLTPIGEPLATIVTSKLHQHFLYMFQLLGGYSIVGVVLLGLLSMVFVDENWRAKFSENDEVMVIPEKEDMRTIGIRTGKIFMFVVALELLGMGFKPVIDTYIIHWSNDLLYAANMVSAILDNATLAAAEIDPVMGTVQIKAILISLLVSGGMLVTGNIPNIVTAAKLKISMKQWAWVGLPIGAVLLVGYYLVLFVVHI</sequence>
<dbReference type="PIRSF" id="PIRSF019205">
    <property type="entry name" value="DUF1646"/>
    <property type="match status" value="1"/>
</dbReference>
<dbReference type="STRING" id="663278.Ethha_2147"/>
<feature type="transmembrane region" description="Helical" evidence="1">
    <location>
        <begin position="26"/>
        <end position="45"/>
    </location>
</feature>
<dbReference type="InterPro" id="IPR012443">
    <property type="entry name" value="DUF1646"/>
</dbReference>
<dbReference type="KEGG" id="eha:Ethha_2147"/>
<dbReference type="Pfam" id="PF07854">
    <property type="entry name" value="DUF1646"/>
    <property type="match status" value="1"/>
</dbReference>
<protein>
    <recommendedName>
        <fullName evidence="4">Cation transporter</fullName>
    </recommendedName>
</protein>
<evidence type="ECO:0000313" key="3">
    <source>
        <dbReference type="Proteomes" id="UP000001551"/>
    </source>
</evidence>
<keyword evidence="3" id="KW-1185">Reference proteome</keyword>
<dbReference type="EMBL" id="CP002400">
    <property type="protein sequence ID" value="ADU27664.1"/>
    <property type="molecule type" value="Genomic_DNA"/>
</dbReference>
<feature type="transmembrane region" description="Helical" evidence="1">
    <location>
        <begin position="290"/>
        <end position="310"/>
    </location>
</feature>
<keyword evidence="1" id="KW-0472">Membrane</keyword>
<gene>
    <name evidence="2" type="ordered locus">Ethha_2147</name>
</gene>
<accession>E6U3Y4</accession>
<evidence type="ECO:0008006" key="4">
    <source>
        <dbReference type="Google" id="ProtNLM"/>
    </source>
</evidence>
<feature type="transmembrane region" description="Helical" evidence="1">
    <location>
        <begin position="173"/>
        <end position="195"/>
    </location>
</feature>
<feature type="transmembrane region" description="Helical" evidence="1">
    <location>
        <begin position="228"/>
        <end position="251"/>
    </location>
</feature>
<feature type="transmembrane region" description="Helical" evidence="1">
    <location>
        <begin position="95"/>
        <end position="122"/>
    </location>
</feature>
<dbReference type="AlphaFoldDB" id="E6U3Y4"/>
<evidence type="ECO:0000313" key="2">
    <source>
        <dbReference type="EMBL" id="ADU27664.1"/>
    </source>
</evidence>
<dbReference type="RefSeq" id="WP_013486012.1">
    <property type="nucleotide sequence ID" value="NC_014828.1"/>
</dbReference>
<evidence type="ECO:0000256" key="1">
    <source>
        <dbReference type="SAM" id="Phobius"/>
    </source>
</evidence>
<organism evidence="2 3">
    <name type="scientific">Ethanoligenens harbinense (strain DSM 18485 / JCM 12961 / CGMCC 1.5033 / YUAN-3)</name>
    <dbReference type="NCBI Taxonomy" id="663278"/>
    <lineage>
        <taxon>Bacteria</taxon>
        <taxon>Bacillati</taxon>
        <taxon>Bacillota</taxon>
        <taxon>Clostridia</taxon>
        <taxon>Eubacteriales</taxon>
        <taxon>Oscillospiraceae</taxon>
        <taxon>Ethanoligenens</taxon>
    </lineage>
</organism>
<name>E6U3Y4_ETHHY</name>